<dbReference type="InterPro" id="IPR001433">
    <property type="entry name" value="OxRdtase_FAD/NAD-bd"/>
</dbReference>
<dbReference type="InterPro" id="IPR008333">
    <property type="entry name" value="Cbr1-like_FAD-bd_dom"/>
</dbReference>
<protein>
    <recommendedName>
        <fullName evidence="3">Cytochrome b5 reductase 4</fullName>
        <ecNumber evidence="2">1.6.2.2</ecNumber>
    </recommendedName>
    <alternativeName>
        <fullName evidence="9">Flavohemoprotein b5/b5R</fullName>
    </alternativeName>
    <alternativeName>
        <fullName evidence="8">cb5/cb5R</fullName>
    </alternativeName>
</protein>
<dbReference type="Gene3D" id="2.40.30.10">
    <property type="entry name" value="Translation factors"/>
    <property type="match status" value="1"/>
</dbReference>
<evidence type="ECO:0000256" key="3">
    <source>
        <dbReference type="ARBA" id="ARBA00022339"/>
    </source>
</evidence>
<dbReference type="PROSITE" id="PS50255">
    <property type="entry name" value="CYTOCHROME_B5_2"/>
    <property type="match status" value="1"/>
</dbReference>
<keyword evidence="6" id="KW-0560">Oxidoreductase</keyword>
<feature type="domain" description="CS" evidence="13">
    <location>
        <begin position="201"/>
        <end position="292"/>
    </location>
</feature>
<dbReference type="PRINTS" id="PR00406">
    <property type="entry name" value="CYTB5RDTASE"/>
</dbReference>
<dbReference type="CDD" id="cd06183">
    <property type="entry name" value="cyt_b5_reduct_like"/>
    <property type="match status" value="1"/>
</dbReference>
<evidence type="ECO:0000256" key="2">
    <source>
        <dbReference type="ARBA" id="ARBA00012011"/>
    </source>
</evidence>
<keyword evidence="7" id="KW-0408">Iron</keyword>
<dbReference type="SUPFAM" id="SSF52343">
    <property type="entry name" value="Ferredoxin reductase-like, C-terminal NADP-linked domain"/>
    <property type="match status" value="1"/>
</dbReference>
<evidence type="ECO:0000256" key="6">
    <source>
        <dbReference type="ARBA" id="ARBA00023002"/>
    </source>
</evidence>
<dbReference type="EMBL" id="JBDJPC010000006">
    <property type="protein sequence ID" value="KAL1497426.1"/>
    <property type="molecule type" value="Genomic_DNA"/>
</dbReference>
<dbReference type="GO" id="GO:0046872">
    <property type="term" value="F:metal ion binding"/>
    <property type="evidence" value="ECO:0007669"/>
    <property type="project" value="UniProtKB-KW"/>
</dbReference>
<dbReference type="FunFam" id="3.10.120.10:FF:000001">
    <property type="entry name" value="Cytochrome b5 reductase 4"/>
    <property type="match status" value="1"/>
</dbReference>
<dbReference type="InterPro" id="IPR039261">
    <property type="entry name" value="FNR_nucleotide-bd"/>
</dbReference>
<dbReference type="AlphaFoldDB" id="A0ABD1ELQ3"/>
<dbReference type="SMART" id="SM01117">
    <property type="entry name" value="Cyt-b5"/>
    <property type="match status" value="1"/>
</dbReference>
<evidence type="ECO:0000259" key="13">
    <source>
        <dbReference type="PROSITE" id="PS51203"/>
    </source>
</evidence>
<name>A0ABD1ELQ3_HYPHA</name>
<keyword evidence="11" id="KW-0472">Membrane</keyword>
<dbReference type="InterPro" id="IPR001199">
    <property type="entry name" value="Cyt_B5-like_heme/steroid-bd"/>
</dbReference>
<evidence type="ECO:0000256" key="5">
    <source>
        <dbReference type="ARBA" id="ARBA00022723"/>
    </source>
</evidence>
<evidence type="ECO:0000256" key="4">
    <source>
        <dbReference type="ARBA" id="ARBA00022617"/>
    </source>
</evidence>
<dbReference type="Gene3D" id="3.10.120.10">
    <property type="entry name" value="Cytochrome b5-like heme/steroid binding domain"/>
    <property type="match status" value="1"/>
</dbReference>
<evidence type="ECO:0000256" key="7">
    <source>
        <dbReference type="ARBA" id="ARBA00023004"/>
    </source>
</evidence>
<accession>A0ABD1ELQ3</accession>
<proteinExistence type="inferred from homology"/>
<feature type="domain" description="Cytochrome b5 heme-binding" evidence="12">
    <location>
        <begin position="80"/>
        <end position="156"/>
    </location>
</feature>
<dbReference type="PRINTS" id="PR00363">
    <property type="entry name" value="CYTOCHROMEB5"/>
</dbReference>
<evidence type="ECO:0000313" key="15">
    <source>
        <dbReference type="Proteomes" id="UP001566132"/>
    </source>
</evidence>
<dbReference type="SUPFAM" id="SSF55856">
    <property type="entry name" value="Cytochrome b5-like heme/steroid binding domain"/>
    <property type="match status" value="1"/>
</dbReference>
<keyword evidence="5" id="KW-0479">Metal-binding</keyword>
<dbReference type="InterPro" id="IPR007052">
    <property type="entry name" value="CS_dom"/>
</dbReference>
<dbReference type="InterPro" id="IPR008978">
    <property type="entry name" value="HSP20-like_chaperone"/>
</dbReference>
<evidence type="ECO:0000313" key="14">
    <source>
        <dbReference type="EMBL" id="KAL1497426.1"/>
    </source>
</evidence>
<comment type="similarity">
    <text evidence="1">Belongs to the flavoprotein pyridine nucleotide cytochrome reductase family.</text>
</comment>
<dbReference type="PROSITE" id="PS51203">
    <property type="entry name" value="CS"/>
    <property type="match status" value="1"/>
</dbReference>
<keyword evidence="11" id="KW-0812">Transmembrane</keyword>
<dbReference type="PANTHER" id="PTHR46237">
    <property type="entry name" value="CYTOCHROME B5 REDUCTASE 4 FAMILY MEMBER"/>
    <property type="match status" value="1"/>
</dbReference>
<evidence type="ECO:0000259" key="12">
    <source>
        <dbReference type="PROSITE" id="PS50255"/>
    </source>
</evidence>
<dbReference type="Gene3D" id="3.40.50.80">
    <property type="entry name" value="Nucleotide-binding domain of ferredoxin-NADP reductase (FNR) module"/>
    <property type="match status" value="1"/>
</dbReference>
<dbReference type="FunFam" id="3.40.50.80:FF:000021">
    <property type="entry name" value="Cytochrome b5 reductase 4"/>
    <property type="match status" value="1"/>
</dbReference>
<evidence type="ECO:0000256" key="1">
    <source>
        <dbReference type="ARBA" id="ARBA00006105"/>
    </source>
</evidence>
<sequence length="560" mass="65227">MCKFLFNKCCFWRWRHKSEDICDNAKIDQTDMFIVEQWNSNEQGNPRNKVTLQPGHSLMDWIRLGTSGRDLTGLGPNAGNLMVTKKELSRHNKRSDAWIAIRGKVYNLTEYFPFHPGGEEELMKGVGKDATNIFDDVHPWVNYEQILQKCYIGKLGAMDPDIDKELLFFGEKKAPSSQYNQVDRFSTNPTTTPIESDLTVSNLPRFDWIQQIDFITVIFYTKAFSNPGLEISDPTEKRTVEILLTYNDQIFKNELIFHKNIQTVCDVNVVIETGKVELVFRKASSGIWDNYGVLHQTYINSSSNSSEQFKTSYILKSKLQLNYNTWQLNFQRQDKKQVVVPIGKHFRIFSNIDGEEVTRSYTAIPEYFLSYQKPRVASDYICFVIKRYPEGKLSKYIIDKDLNTQVEFSKPLGKFDLKLVEKRETFLLLAAGTGITPMLALILFLLERRIRKCQFIRLLNFNRTENDILLKDQFEKSMECDKRFKINDILSQPSDSWPGHRGFVNSILIENCLNEHLKDTGYTIKDIYCYICGPRQFNELARNELEKLKITHEQIHLFEG</sequence>
<gene>
    <name evidence="14" type="ORF">ABEB36_008401</name>
</gene>
<comment type="catalytic activity">
    <reaction evidence="10">
        <text>2 Fe(III)-[cytochrome b5] + NADH = 2 Fe(II)-[cytochrome b5] + NAD(+) + H(+)</text>
        <dbReference type="Rhea" id="RHEA:46680"/>
        <dbReference type="Rhea" id="RHEA-COMP:10438"/>
        <dbReference type="Rhea" id="RHEA-COMP:10439"/>
        <dbReference type="ChEBI" id="CHEBI:15378"/>
        <dbReference type="ChEBI" id="CHEBI:29033"/>
        <dbReference type="ChEBI" id="CHEBI:29034"/>
        <dbReference type="ChEBI" id="CHEBI:57540"/>
        <dbReference type="ChEBI" id="CHEBI:57945"/>
        <dbReference type="EC" id="1.6.2.2"/>
    </reaction>
</comment>
<dbReference type="Pfam" id="PF00970">
    <property type="entry name" value="FAD_binding_6"/>
    <property type="match status" value="1"/>
</dbReference>
<dbReference type="SUPFAM" id="SSF49764">
    <property type="entry name" value="HSP20-like chaperones"/>
    <property type="match status" value="1"/>
</dbReference>
<dbReference type="Pfam" id="PF00175">
    <property type="entry name" value="NAD_binding_1"/>
    <property type="match status" value="1"/>
</dbReference>
<dbReference type="SUPFAM" id="SSF63380">
    <property type="entry name" value="Riboflavin synthase domain-like"/>
    <property type="match status" value="1"/>
</dbReference>
<keyword evidence="4" id="KW-0349">Heme</keyword>
<evidence type="ECO:0000256" key="8">
    <source>
        <dbReference type="ARBA" id="ARBA00030883"/>
    </source>
</evidence>
<dbReference type="Pfam" id="PF00173">
    <property type="entry name" value="Cyt-b5"/>
    <property type="match status" value="1"/>
</dbReference>
<dbReference type="EC" id="1.6.2.2" evidence="2"/>
<feature type="transmembrane region" description="Helical" evidence="11">
    <location>
        <begin position="426"/>
        <end position="446"/>
    </location>
</feature>
<dbReference type="Proteomes" id="UP001566132">
    <property type="component" value="Unassembled WGS sequence"/>
</dbReference>
<comment type="caution">
    <text evidence="14">The sequence shown here is derived from an EMBL/GenBank/DDBJ whole genome shotgun (WGS) entry which is preliminary data.</text>
</comment>
<dbReference type="InterPro" id="IPR051872">
    <property type="entry name" value="Cytochrome_b5/Flavoprotein_Rdt"/>
</dbReference>
<dbReference type="PANTHER" id="PTHR46237:SF1">
    <property type="entry name" value="CYTOCHROME B5 REDUCTASE 4"/>
    <property type="match status" value="1"/>
</dbReference>
<reference evidence="14 15" key="1">
    <citation type="submission" date="2024-05" db="EMBL/GenBank/DDBJ databases">
        <title>Genetic variation in Jamaican populations of the coffee berry borer (Hypothenemus hampei).</title>
        <authorList>
            <person name="Errbii M."/>
            <person name="Myrie A."/>
        </authorList>
    </citation>
    <scope>NUCLEOTIDE SEQUENCE [LARGE SCALE GENOMIC DNA]</scope>
    <source>
        <strain evidence="14">JA-Hopewell-2020-01-JO</strain>
        <tissue evidence="14">Whole body</tissue>
    </source>
</reference>
<evidence type="ECO:0000256" key="9">
    <source>
        <dbReference type="ARBA" id="ARBA00031842"/>
    </source>
</evidence>
<keyword evidence="11" id="KW-1133">Transmembrane helix</keyword>
<evidence type="ECO:0000256" key="10">
    <source>
        <dbReference type="ARBA" id="ARBA00047682"/>
    </source>
</evidence>
<organism evidence="14 15">
    <name type="scientific">Hypothenemus hampei</name>
    <name type="common">Coffee berry borer</name>
    <dbReference type="NCBI Taxonomy" id="57062"/>
    <lineage>
        <taxon>Eukaryota</taxon>
        <taxon>Metazoa</taxon>
        <taxon>Ecdysozoa</taxon>
        <taxon>Arthropoda</taxon>
        <taxon>Hexapoda</taxon>
        <taxon>Insecta</taxon>
        <taxon>Pterygota</taxon>
        <taxon>Neoptera</taxon>
        <taxon>Endopterygota</taxon>
        <taxon>Coleoptera</taxon>
        <taxon>Polyphaga</taxon>
        <taxon>Cucujiformia</taxon>
        <taxon>Curculionidae</taxon>
        <taxon>Scolytinae</taxon>
        <taxon>Hypothenemus</taxon>
    </lineage>
</organism>
<dbReference type="GO" id="GO:0090524">
    <property type="term" value="F:cytochrome-b5 reductase activity, acting on NADH"/>
    <property type="evidence" value="ECO:0007669"/>
    <property type="project" value="UniProtKB-EC"/>
</dbReference>
<keyword evidence="15" id="KW-1185">Reference proteome</keyword>
<dbReference type="InterPro" id="IPR017938">
    <property type="entry name" value="Riboflavin_synthase-like_b-brl"/>
</dbReference>
<evidence type="ECO:0000256" key="11">
    <source>
        <dbReference type="SAM" id="Phobius"/>
    </source>
</evidence>
<dbReference type="InterPro" id="IPR036400">
    <property type="entry name" value="Cyt_B5-like_heme/steroid_sf"/>
</dbReference>